<feature type="transmembrane region" description="Helical" evidence="1">
    <location>
        <begin position="44"/>
        <end position="63"/>
    </location>
</feature>
<dbReference type="AlphaFoldDB" id="A0A392VGF4"/>
<evidence type="ECO:0000313" key="2">
    <source>
        <dbReference type="EMBL" id="MCI85925.1"/>
    </source>
</evidence>
<proteinExistence type="predicted"/>
<evidence type="ECO:0000313" key="3">
    <source>
        <dbReference type="Proteomes" id="UP000265520"/>
    </source>
</evidence>
<organism evidence="2 3">
    <name type="scientific">Trifolium medium</name>
    <dbReference type="NCBI Taxonomy" id="97028"/>
    <lineage>
        <taxon>Eukaryota</taxon>
        <taxon>Viridiplantae</taxon>
        <taxon>Streptophyta</taxon>
        <taxon>Embryophyta</taxon>
        <taxon>Tracheophyta</taxon>
        <taxon>Spermatophyta</taxon>
        <taxon>Magnoliopsida</taxon>
        <taxon>eudicotyledons</taxon>
        <taxon>Gunneridae</taxon>
        <taxon>Pentapetalae</taxon>
        <taxon>rosids</taxon>
        <taxon>fabids</taxon>
        <taxon>Fabales</taxon>
        <taxon>Fabaceae</taxon>
        <taxon>Papilionoideae</taxon>
        <taxon>50 kb inversion clade</taxon>
        <taxon>NPAAA clade</taxon>
        <taxon>Hologalegina</taxon>
        <taxon>IRL clade</taxon>
        <taxon>Trifolieae</taxon>
        <taxon>Trifolium</taxon>
    </lineage>
</organism>
<dbReference type="EMBL" id="LXQA011127006">
    <property type="protein sequence ID" value="MCI85925.1"/>
    <property type="molecule type" value="Genomic_DNA"/>
</dbReference>
<comment type="caution">
    <text evidence="2">The sequence shown here is derived from an EMBL/GenBank/DDBJ whole genome shotgun (WGS) entry which is preliminary data.</text>
</comment>
<name>A0A392VGF4_9FABA</name>
<sequence length="66" mass="7350">VDDVDIRCRWCEEWRWPSASPLSGSVTAVHVLGFLDLSLFGSDLVQPTPPLLVVVVLLHVFFFPAV</sequence>
<keyword evidence="1" id="KW-0812">Transmembrane</keyword>
<accession>A0A392VGF4</accession>
<evidence type="ECO:0000256" key="1">
    <source>
        <dbReference type="SAM" id="Phobius"/>
    </source>
</evidence>
<feature type="non-terminal residue" evidence="2">
    <location>
        <position position="1"/>
    </location>
</feature>
<keyword evidence="1" id="KW-0472">Membrane</keyword>
<dbReference type="Proteomes" id="UP000265520">
    <property type="component" value="Unassembled WGS sequence"/>
</dbReference>
<keyword evidence="3" id="KW-1185">Reference proteome</keyword>
<keyword evidence="1" id="KW-1133">Transmembrane helix</keyword>
<protein>
    <submittedName>
        <fullName evidence="2">Uncharacterized protein</fullName>
    </submittedName>
</protein>
<reference evidence="2 3" key="1">
    <citation type="journal article" date="2018" name="Front. Plant Sci.">
        <title>Red Clover (Trifolium pratense) and Zigzag Clover (T. medium) - A Picture of Genomic Similarities and Differences.</title>
        <authorList>
            <person name="Dluhosova J."/>
            <person name="Istvanek J."/>
            <person name="Nedelnik J."/>
            <person name="Repkova J."/>
        </authorList>
    </citation>
    <scope>NUCLEOTIDE SEQUENCE [LARGE SCALE GENOMIC DNA]</scope>
    <source>
        <strain evidence="3">cv. 10/8</strain>
        <tissue evidence="2">Leaf</tissue>
    </source>
</reference>